<protein>
    <submittedName>
        <fullName evidence="1">Uncharacterized protein</fullName>
    </submittedName>
</protein>
<dbReference type="AlphaFoldDB" id="A0A381EDN7"/>
<name>A0A381EDN7_9GAMM</name>
<dbReference type="RefSeq" id="WP_006985669.1">
    <property type="nucleotide sequence ID" value="NZ_CABMOK010000091.1"/>
</dbReference>
<evidence type="ECO:0000313" key="1">
    <source>
        <dbReference type="EMBL" id="SUX25105.1"/>
    </source>
</evidence>
<organism evidence="1 2">
    <name type="scientific">Cardiobacterium valvarum</name>
    <dbReference type="NCBI Taxonomy" id="194702"/>
    <lineage>
        <taxon>Bacteria</taxon>
        <taxon>Pseudomonadati</taxon>
        <taxon>Pseudomonadota</taxon>
        <taxon>Gammaproteobacteria</taxon>
        <taxon>Cardiobacteriales</taxon>
        <taxon>Cardiobacteriaceae</taxon>
        <taxon>Cardiobacterium</taxon>
    </lineage>
</organism>
<proteinExistence type="predicted"/>
<accession>A0A381EDN7</accession>
<reference evidence="1 2" key="1">
    <citation type="submission" date="2018-06" db="EMBL/GenBank/DDBJ databases">
        <authorList>
            <consortium name="Pathogen Informatics"/>
            <person name="Doyle S."/>
        </authorList>
    </citation>
    <scope>NUCLEOTIDE SEQUENCE [LARGE SCALE GENOMIC DNA]</scope>
    <source>
        <strain evidence="1 2">NCTC13294</strain>
    </source>
</reference>
<keyword evidence="2" id="KW-1185">Reference proteome</keyword>
<gene>
    <name evidence="1" type="ORF">NCTC13294_02244</name>
</gene>
<dbReference type="EMBL" id="UFUW01000001">
    <property type="protein sequence ID" value="SUX25105.1"/>
    <property type="molecule type" value="Genomic_DNA"/>
</dbReference>
<dbReference type="OrthoDB" id="7066936at2"/>
<dbReference type="Proteomes" id="UP000254572">
    <property type="component" value="Unassembled WGS sequence"/>
</dbReference>
<sequence length="83" mass="9294">MAINAIKDLIFGNSAPVLNWQKLKSRNNKHTPELYRTPVPGGWLISQSETGGLVYIPDPDHEWDGHSLKTNSYLDEEGDSTDN</sequence>
<evidence type="ECO:0000313" key="2">
    <source>
        <dbReference type="Proteomes" id="UP000254572"/>
    </source>
</evidence>